<keyword evidence="6" id="KW-1185">Reference proteome</keyword>
<keyword evidence="3" id="KW-0732">Signal</keyword>
<dbReference type="AlphaFoldDB" id="A0A1H8A7B3"/>
<feature type="chain" id="PRO_5011743322" evidence="3">
    <location>
        <begin position="25"/>
        <end position="394"/>
    </location>
</feature>
<dbReference type="PANTHER" id="PTHR33393">
    <property type="entry name" value="POLYGLUTAMINE SYNTHESIS ACCESSORY PROTEIN RV0574C-RELATED"/>
    <property type="match status" value="1"/>
</dbReference>
<dbReference type="SMART" id="SM00854">
    <property type="entry name" value="PGA_cap"/>
    <property type="match status" value="1"/>
</dbReference>
<dbReference type="OrthoDB" id="9810906at2"/>
<sequence length="394" mass="43316">MKQRIFIMLFACLLLSGCTGGLLAGDSSKQGSSETVNSGDAESKPPKDEAIHTATLFAAGDNLIHDVIYEQALRRTQNKGYNFLPVYENMNAQIAAADISFINQEAPIAKGFPPSSYPRFNAPTQLAGDLKTLGFDVVNIANNHILDKGLQGLTETIDILRSTQGLTMIGAYQSEKEYDTTTLIAKNGIKFAFLGFTQHTNGLRLPDENAGMLVYTDELEAIERQITAARKVADVVVVSVHWGEEGMKQTTLYQQNIAKHFAQYGADIVIGTHPHVLQPIEYVDGADGHKALVFYSLGNFVSAQVDPENLIGGIAKITVQKNDTTGKISVIDPKLSVVITHFGLGFHDLKLYPLADYTDELAEKHGVVLKYGKWFDTKFIKNFVEEVIDKQFIE</sequence>
<dbReference type="Gene3D" id="3.60.21.10">
    <property type="match status" value="1"/>
</dbReference>
<evidence type="ECO:0000313" key="5">
    <source>
        <dbReference type="EMBL" id="SEM65784.1"/>
    </source>
</evidence>
<organism evidence="5 6">
    <name type="scientific">Hydrogenoanaerobacterium saccharovorans</name>
    <dbReference type="NCBI Taxonomy" id="474960"/>
    <lineage>
        <taxon>Bacteria</taxon>
        <taxon>Bacillati</taxon>
        <taxon>Bacillota</taxon>
        <taxon>Clostridia</taxon>
        <taxon>Eubacteriales</taxon>
        <taxon>Oscillospiraceae</taxon>
        <taxon>Hydrogenoanaerobacterium</taxon>
    </lineage>
</organism>
<evidence type="ECO:0000313" key="6">
    <source>
        <dbReference type="Proteomes" id="UP000199158"/>
    </source>
</evidence>
<dbReference type="InterPro" id="IPR052169">
    <property type="entry name" value="CW_Biosynth-Accessory"/>
</dbReference>
<dbReference type="SUPFAM" id="SSF56300">
    <property type="entry name" value="Metallo-dependent phosphatases"/>
    <property type="match status" value="1"/>
</dbReference>
<proteinExistence type="inferred from homology"/>
<dbReference type="InterPro" id="IPR019079">
    <property type="entry name" value="Capsule_synth_CapA"/>
</dbReference>
<dbReference type="InterPro" id="IPR029052">
    <property type="entry name" value="Metallo-depent_PP-like"/>
</dbReference>
<dbReference type="PANTHER" id="PTHR33393:SF11">
    <property type="entry name" value="POLYGLUTAMINE SYNTHESIS ACCESSORY PROTEIN RV0574C-RELATED"/>
    <property type="match status" value="1"/>
</dbReference>
<name>A0A1H8A7B3_9FIRM</name>
<feature type="domain" description="Capsule synthesis protein CapA" evidence="4">
    <location>
        <begin position="55"/>
        <end position="304"/>
    </location>
</feature>
<dbReference type="RefSeq" id="WP_092752472.1">
    <property type="nucleotide sequence ID" value="NZ_FOCG01000001.1"/>
</dbReference>
<dbReference type="STRING" id="474960.SAMN05216180_1122"/>
<dbReference type="PROSITE" id="PS51257">
    <property type="entry name" value="PROKAR_LIPOPROTEIN"/>
    <property type="match status" value="1"/>
</dbReference>
<evidence type="ECO:0000256" key="2">
    <source>
        <dbReference type="SAM" id="MobiDB-lite"/>
    </source>
</evidence>
<evidence type="ECO:0000256" key="1">
    <source>
        <dbReference type="ARBA" id="ARBA00005662"/>
    </source>
</evidence>
<comment type="similarity">
    <text evidence="1">Belongs to the CapA family.</text>
</comment>
<reference evidence="5 6" key="1">
    <citation type="submission" date="2016-10" db="EMBL/GenBank/DDBJ databases">
        <authorList>
            <person name="de Groot N.N."/>
        </authorList>
    </citation>
    <scope>NUCLEOTIDE SEQUENCE [LARGE SCALE GENOMIC DNA]</scope>
    <source>
        <strain evidence="5 6">CGMCC 1.5070</strain>
    </source>
</reference>
<evidence type="ECO:0000259" key="4">
    <source>
        <dbReference type="SMART" id="SM00854"/>
    </source>
</evidence>
<accession>A0A1H8A7B3</accession>
<dbReference type="CDD" id="cd07381">
    <property type="entry name" value="MPP_CapA"/>
    <property type="match status" value="1"/>
</dbReference>
<protein>
    <submittedName>
        <fullName evidence="5">Poly-gamma-glutamate synthesis protein (Capsule biosynthesis protein)</fullName>
    </submittedName>
</protein>
<gene>
    <name evidence="5" type="ORF">SAMN05216180_1122</name>
</gene>
<feature type="signal peptide" evidence="3">
    <location>
        <begin position="1"/>
        <end position="24"/>
    </location>
</feature>
<dbReference type="Pfam" id="PF09587">
    <property type="entry name" value="PGA_cap"/>
    <property type="match status" value="1"/>
</dbReference>
<dbReference type="EMBL" id="FOCG01000001">
    <property type="protein sequence ID" value="SEM65784.1"/>
    <property type="molecule type" value="Genomic_DNA"/>
</dbReference>
<evidence type="ECO:0000256" key="3">
    <source>
        <dbReference type="SAM" id="SignalP"/>
    </source>
</evidence>
<feature type="region of interest" description="Disordered" evidence="2">
    <location>
        <begin position="27"/>
        <end position="47"/>
    </location>
</feature>
<dbReference type="Proteomes" id="UP000199158">
    <property type="component" value="Unassembled WGS sequence"/>
</dbReference>
<feature type="compositionally biased region" description="Polar residues" evidence="2">
    <location>
        <begin position="27"/>
        <end position="40"/>
    </location>
</feature>